<dbReference type="Proteomes" id="UP001732700">
    <property type="component" value="Chromosome 1D"/>
</dbReference>
<reference evidence="1" key="1">
    <citation type="submission" date="2021-05" db="EMBL/GenBank/DDBJ databases">
        <authorList>
            <person name="Scholz U."/>
            <person name="Mascher M."/>
            <person name="Fiebig A."/>
        </authorList>
    </citation>
    <scope>NUCLEOTIDE SEQUENCE [LARGE SCALE GENOMIC DNA]</scope>
</reference>
<keyword evidence="2" id="KW-1185">Reference proteome</keyword>
<evidence type="ECO:0000313" key="1">
    <source>
        <dbReference type="EnsemblPlants" id="AVESA.00010b.r2.1DG0141880.2.CDS.1"/>
    </source>
</evidence>
<sequence length="175" mass="19536">MKFGVVSRKLYDYVRYDLREIAFPSSLPDPPGTKRRPKLTLKEKRYILKEASRLYGASWVRDIGPELRPNDYRKDKEESDPSITEEGKTASEPTVLEDLAVAARGGAETLKPMLRRIYMARASTYTTAVKSYVETYQEGMKDVLDEKAPGEGHQQGNEPTKSSTAPSSSPPSSSS</sequence>
<dbReference type="EnsemblPlants" id="AVESA.00010b.r2.1DG0141880.2">
    <property type="protein sequence ID" value="AVESA.00010b.r2.1DG0141880.2.CDS.1"/>
    <property type="gene ID" value="AVESA.00010b.r2.1DG0141880"/>
</dbReference>
<protein>
    <submittedName>
        <fullName evidence="1">Uncharacterized protein</fullName>
    </submittedName>
</protein>
<proteinExistence type="predicted"/>
<evidence type="ECO:0000313" key="2">
    <source>
        <dbReference type="Proteomes" id="UP001732700"/>
    </source>
</evidence>
<name>A0ACD5TWV5_AVESA</name>
<organism evidence="1 2">
    <name type="scientific">Avena sativa</name>
    <name type="common">Oat</name>
    <dbReference type="NCBI Taxonomy" id="4498"/>
    <lineage>
        <taxon>Eukaryota</taxon>
        <taxon>Viridiplantae</taxon>
        <taxon>Streptophyta</taxon>
        <taxon>Embryophyta</taxon>
        <taxon>Tracheophyta</taxon>
        <taxon>Spermatophyta</taxon>
        <taxon>Magnoliopsida</taxon>
        <taxon>Liliopsida</taxon>
        <taxon>Poales</taxon>
        <taxon>Poaceae</taxon>
        <taxon>BOP clade</taxon>
        <taxon>Pooideae</taxon>
        <taxon>Poodae</taxon>
        <taxon>Poeae</taxon>
        <taxon>Poeae Chloroplast Group 1 (Aveneae type)</taxon>
        <taxon>Aveninae</taxon>
        <taxon>Avena</taxon>
    </lineage>
</organism>
<reference evidence="1" key="2">
    <citation type="submission" date="2025-09" db="UniProtKB">
        <authorList>
            <consortium name="EnsemblPlants"/>
        </authorList>
    </citation>
    <scope>IDENTIFICATION</scope>
</reference>
<accession>A0ACD5TWV5</accession>